<evidence type="ECO:0000256" key="1">
    <source>
        <dbReference type="SAM" id="MobiDB-lite"/>
    </source>
</evidence>
<gene>
    <name evidence="3" type="ORF">Sjap_000484</name>
</gene>
<feature type="domain" description="DUF7787" evidence="2">
    <location>
        <begin position="6"/>
        <end position="59"/>
    </location>
</feature>
<evidence type="ECO:0000313" key="3">
    <source>
        <dbReference type="EMBL" id="KAK9153004.1"/>
    </source>
</evidence>
<comment type="caution">
    <text evidence="3">The sequence shown here is derived from an EMBL/GenBank/DDBJ whole genome shotgun (WGS) entry which is preliminary data.</text>
</comment>
<dbReference type="Proteomes" id="UP001417504">
    <property type="component" value="Unassembled WGS sequence"/>
</dbReference>
<dbReference type="Pfam" id="PF25042">
    <property type="entry name" value="DUF7787"/>
    <property type="match status" value="1"/>
</dbReference>
<accession>A0AAP0KJY3</accession>
<dbReference type="InterPro" id="IPR056689">
    <property type="entry name" value="DUF7787"/>
</dbReference>
<sequence length="169" mass="18719">MKAKPNTNLEDYLDFFVNPVQTSLSITQLNQVVHMQGFKKIHKTTKKSMTDALSLVDLTAPFRSTLRDSASPSSVSVTVQEVASDLAELKWSECSVRSVLELRSPPSKENLNLDLNMNMNTNASRNDQPLNSFASERATGKRSKTAKKRKVSSILAIESGPSTTHHHHP</sequence>
<organism evidence="3 4">
    <name type="scientific">Stephania japonica</name>
    <dbReference type="NCBI Taxonomy" id="461633"/>
    <lineage>
        <taxon>Eukaryota</taxon>
        <taxon>Viridiplantae</taxon>
        <taxon>Streptophyta</taxon>
        <taxon>Embryophyta</taxon>
        <taxon>Tracheophyta</taxon>
        <taxon>Spermatophyta</taxon>
        <taxon>Magnoliopsida</taxon>
        <taxon>Ranunculales</taxon>
        <taxon>Menispermaceae</taxon>
        <taxon>Menispermoideae</taxon>
        <taxon>Cissampelideae</taxon>
        <taxon>Stephania</taxon>
    </lineage>
</organism>
<dbReference type="EMBL" id="JBBNAE010000001">
    <property type="protein sequence ID" value="KAK9153004.1"/>
    <property type="molecule type" value="Genomic_DNA"/>
</dbReference>
<evidence type="ECO:0000313" key="4">
    <source>
        <dbReference type="Proteomes" id="UP001417504"/>
    </source>
</evidence>
<feature type="region of interest" description="Disordered" evidence="1">
    <location>
        <begin position="136"/>
        <end position="169"/>
    </location>
</feature>
<dbReference type="AlphaFoldDB" id="A0AAP0KJY3"/>
<name>A0AAP0KJY3_9MAGN</name>
<keyword evidence="4" id="KW-1185">Reference proteome</keyword>
<protein>
    <recommendedName>
        <fullName evidence="2">DUF7787 domain-containing protein</fullName>
    </recommendedName>
</protein>
<dbReference type="PANTHER" id="PTHR35096:SF8">
    <property type="entry name" value="OS03G0308600 PROTEIN"/>
    <property type="match status" value="1"/>
</dbReference>
<feature type="compositionally biased region" description="Basic residues" evidence="1">
    <location>
        <begin position="140"/>
        <end position="151"/>
    </location>
</feature>
<reference evidence="3 4" key="1">
    <citation type="submission" date="2024-01" db="EMBL/GenBank/DDBJ databases">
        <title>Genome assemblies of Stephania.</title>
        <authorList>
            <person name="Yang L."/>
        </authorList>
    </citation>
    <scope>NUCLEOTIDE SEQUENCE [LARGE SCALE GENOMIC DNA]</scope>
    <source>
        <strain evidence="3">QJT</strain>
        <tissue evidence="3">Leaf</tissue>
    </source>
</reference>
<proteinExistence type="predicted"/>
<evidence type="ECO:0000259" key="2">
    <source>
        <dbReference type="Pfam" id="PF25042"/>
    </source>
</evidence>
<dbReference type="PANTHER" id="PTHR35096">
    <property type="entry name" value="BNAA08G28570D PROTEIN"/>
    <property type="match status" value="1"/>
</dbReference>